<organism evidence="1 2">
    <name type="scientific">Protopolystoma xenopodis</name>
    <dbReference type="NCBI Taxonomy" id="117903"/>
    <lineage>
        <taxon>Eukaryota</taxon>
        <taxon>Metazoa</taxon>
        <taxon>Spiralia</taxon>
        <taxon>Lophotrochozoa</taxon>
        <taxon>Platyhelminthes</taxon>
        <taxon>Monogenea</taxon>
        <taxon>Polyopisthocotylea</taxon>
        <taxon>Polystomatidea</taxon>
        <taxon>Polystomatidae</taxon>
        <taxon>Protopolystoma</taxon>
    </lineage>
</organism>
<reference evidence="1" key="1">
    <citation type="submission" date="2018-11" db="EMBL/GenBank/DDBJ databases">
        <authorList>
            <consortium name="Pathogen Informatics"/>
        </authorList>
    </citation>
    <scope>NUCLEOTIDE SEQUENCE</scope>
</reference>
<dbReference type="AlphaFoldDB" id="A0A3S5CFJ1"/>
<evidence type="ECO:0000313" key="1">
    <source>
        <dbReference type="EMBL" id="VEL16970.1"/>
    </source>
</evidence>
<dbReference type="Proteomes" id="UP000784294">
    <property type="component" value="Unassembled WGS sequence"/>
</dbReference>
<proteinExistence type="predicted"/>
<name>A0A3S5CFJ1_9PLAT</name>
<comment type="caution">
    <text evidence="1">The sequence shown here is derived from an EMBL/GenBank/DDBJ whole genome shotgun (WGS) entry which is preliminary data.</text>
</comment>
<dbReference type="EMBL" id="CAAALY010030541">
    <property type="protein sequence ID" value="VEL16970.1"/>
    <property type="molecule type" value="Genomic_DNA"/>
</dbReference>
<sequence length="185" mass="20755">MNPHCPNACAKKDNPCRQMDGVVKLGDPEDTMHEAEIFTSCRPINYAIDKDDYQCICKEVTTVFVCKCLSIHIFPRFGFACHAEMPMATRLNGGHLRDVKMAHFKRLFHFIWIAVSASPRLALPHLTPPHRQPQWDAKADRVHQPATLPLEWVTVAELMLVAELMGDLSSKLGSTDSLETCSIGI</sequence>
<gene>
    <name evidence="1" type="ORF">PXEA_LOCUS10410</name>
</gene>
<protein>
    <submittedName>
        <fullName evidence="1">Uncharacterized protein</fullName>
    </submittedName>
</protein>
<keyword evidence="2" id="KW-1185">Reference proteome</keyword>
<evidence type="ECO:0000313" key="2">
    <source>
        <dbReference type="Proteomes" id="UP000784294"/>
    </source>
</evidence>
<accession>A0A3S5CFJ1</accession>